<dbReference type="GO" id="GO:0005615">
    <property type="term" value="C:extracellular space"/>
    <property type="evidence" value="ECO:0007669"/>
    <property type="project" value="TreeGrafter"/>
</dbReference>
<dbReference type="SMART" id="SM01411">
    <property type="entry name" value="Ephrin_rec_like"/>
    <property type="match status" value="3"/>
</dbReference>
<proteinExistence type="predicted"/>
<evidence type="ECO:0000256" key="1">
    <source>
        <dbReference type="SAM" id="Coils"/>
    </source>
</evidence>
<evidence type="ECO:0000256" key="2">
    <source>
        <dbReference type="SAM" id="Phobius"/>
    </source>
</evidence>
<feature type="coiled-coil region" evidence="1">
    <location>
        <begin position="339"/>
        <end position="366"/>
    </location>
</feature>
<sequence length="424" mass="47050">MLISPPANQYLDNINVLRHHFEMETFLIFKPESKGIRDMINVSKSEYVAGQLQNSTIVSMNQFWAYGVIHQENHTNLMVAALGYGFNEQPHNVSEQIPGDQIDNDGDGLVDEDFCGFLVTRLDGKSFLFDIDLDGALNEDCKGCPMGEEINEYLQCSACEIGTYRNAVGIDKCFACPTNYTTFLDNADSPSLCVDACPEGYELNNNTNKCQACAIGFYKDVNSLDTTVDVDRRWWCQECPTGQTTFFEAAESQNDCLDNCGAGQQLSMDTPSQTCEDCDYGWYKPHSSSDVNITAEERWNCTQCPDGTTTVIKGSSTVDLCLQKCKCPCNLVGNPAKANLSVEQKAEILENHVKELKVDKKKLSSSIRKKISAPDNRPSSTAFGGLGILMITLAVAILVFFDATTLKNHFIMFYHNVKAIMGRE</sequence>
<accession>A0AA89C1K9</accession>
<feature type="domain" description="Tyrosine-protein kinase ephrin type A/B receptor-like" evidence="3">
    <location>
        <begin position="155"/>
        <end position="193"/>
    </location>
</feature>
<dbReference type="GO" id="GO:0007165">
    <property type="term" value="P:signal transduction"/>
    <property type="evidence" value="ECO:0007669"/>
    <property type="project" value="TreeGrafter"/>
</dbReference>
<keyword evidence="5" id="KW-1185">Reference proteome</keyword>
<evidence type="ECO:0000259" key="3">
    <source>
        <dbReference type="Pfam" id="PF07699"/>
    </source>
</evidence>
<evidence type="ECO:0000313" key="5">
    <source>
        <dbReference type="Proteomes" id="UP001186944"/>
    </source>
</evidence>
<dbReference type="Pfam" id="PF07699">
    <property type="entry name" value="Ephrin_rec_like"/>
    <property type="match status" value="3"/>
</dbReference>
<dbReference type="InterPro" id="IPR011641">
    <property type="entry name" value="Tyr-kin_ephrin_A/B_rcpt-like"/>
</dbReference>
<dbReference type="GO" id="GO:0009986">
    <property type="term" value="C:cell surface"/>
    <property type="evidence" value="ECO:0007669"/>
    <property type="project" value="TreeGrafter"/>
</dbReference>
<dbReference type="InterPro" id="IPR009030">
    <property type="entry name" value="Growth_fac_rcpt_cys_sf"/>
</dbReference>
<dbReference type="PANTHER" id="PTHR24046:SF5">
    <property type="entry name" value="EGF-LIKE DOMAIN-CONTAINING PROTEIN"/>
    <property type="match status" value="1"/>
</dbReference>
<feature type="transmembrane region" description="Helical" evidence="2">
    <location>
        <begin position="382"/>
        <end position="401"/>
    </location>
</feature>
<organism evidence="4 5">
    <name type="scientific">Pinctada imbricata</name>
    <name type="common">Atlantic pearl-oyster</name>
    <name type="synonym">Pinctada martensii</name>
    <dbReference type="NCBI Taxonomy" id="66713"/>
    <lineage>
        <taxon>Eukaryota</taxon>
        <taxon>Metazoa</taxon>
        <taxon>Spiralia</taxon>
        <taxon>Lophotrochozoa</taxon>
        <taxon>Mollusca</taxon>
        <taxon>Bivalvia</taxon>
        <taxon>Autobranchia</taxon>
        <taxon>Pteriomorphia</taxon>
        <taxon>Pterioida</taxon>
        <taxon>Pterioidea</taxon>
        <taxon>Pteriidae</taxon>
        <taxon>Pinctada</taxon>
    </lineage>
</organism>
<name>A0AA89C1K9_PINIB</name>
<feature type="domain" description="Tyrosine-protein kinase ephrin type A/B receptor-like" evidence="3">
    <location>
        <begin position="200"/>
        <end position="256"/>
    </location>
</feature>
<dbReference type="SUPFAM" id="SSF57184">
    <property type="entry name" value="Growth factor receptor domain"/>
    <property type="match status" value="1"/>
</dbReference>
<dbReference type="PANTHER" id="PTHR24046">
    <property type="entry name" value="SIGNAL PEPTIDE, CUB AND EGF-LIKE DOMAIN-CONTAINING"/>
    <property type="match status" value="1"/>
</dbReference>
<dbReference type="Proteomes" id="UP001186944">
    <property type="component" value="Unassembled WGS sequence"/>
</dbReference>
<feature type="domain" description="Tyrosine-protein kinase ephrin type A/B receptor-like" evidence="3">
    <location>
        <begin position="270"/>
        <end position="321"/>
    </location>
</feature>
<reference evidence="4" key="1">
    <citation type="submission" date="2019-08" db="EMBL/GenBank/DDBJ databases">
        <title>The improved chromosome-level genome for the pearl oyster Pinctada fucata martensii using PacBio sequencing and Hi-C.</title>
        <authorList>
            <person name="Zheng Z."/>
        </authorList>
    </citation>
    <scope>NUCLEOTIDE SEQUENCE</scope>
    <source>
        <strain evidence="4">ZZ-2019</strain>
        <tissue evidence="4">Adductor muscle</tissue>
    </source>
</reference>
<keyword evidence="1" id="KW-0175">Coiled coil</keyword>
<comment type="caution">
    <text evidence="4">The sequence shown here is derived from an EMBL/GenBank/DDBJ whole genome shotgun (WGS) entry which is preliminary data.</text>
</comment>
<dbReference type="Gene3D" id="2.10.50.10">
    <property type="entry name" value="Tumor Necrosis Factor Receptor, subunit A, domain 2"/>
    <property type="match status" value="3"/>
</dbReference>
<dbReference type="InterPro" id="IPR052071">
    <property type="entry name" value="SCUB_EGF-like_domain"/>
</dbReference>
<gene>
    <name evidence="4" type="ORF">FSP39_015452</name>
</gene>
<dbReference type="AlphaFoldDB" id="A0AA89C1K9"/>
<keyword evidence="2" id="KW-1133">Transmembrane helix</keyword>
<keyword evidence="2" id="KW-0812">Transmembrane</keyword>
<keyword evidence="2" id="KW-0472">Membrane</keyword>
<protein>
    <recommendedName>
        <fullName evidence="3">Tyrosine-protein kinase ephrin type A/B receptor-like domain-containing protein</fullName>
    </recommendedName>
</protein>
<dbReference type="EMBL" id="VSWD01000010">
    <property type="protein sequence ID" value="KAK3090882.1"/>
    <property type="molecule type" value="Genomic_DNA"/>
</dbReference>
<evidence type="ECO:0000313" key="4">
    <source>
        <dbReference type="EMBL" id="KAK3090882.1"/>
    </source>
</evidence>